<protein>
    <submittedName>
        <fullName evidence="1">Uncharacterized protein</fullName>
    </submittedName>
</protein>
<dbReference type="EMBL" id="VWSE01000002">
    <property type="protein sequence ID" value="KAB0291639.1"/>
    <property type="molecule type" value="Genomic_DNA"/>
</dbReference>
<gene>
    <name evidence="1" type="ORF">F2P58_00330</name>
</gene>
<dbReference type="Gene3D" id="2.30.130.40">
    <property type="entry name" value="LON domain-like"/>
    <property type="match status" value="1"/>
</dbReference>
<dbReference type="Proteomes" id="UP000326789">
    <property type="component" value="Unassembled WGS sequence"/>
</dbReference>
<dbReference type="InterPro" id="IPR015947">
    <property type="entry name" value="PUA-like_sf"/>
</dbReference>
<organism evidence="1 2">
    <name type="scientific">Vibrio fortis</name>
    <dbReference type="NCBI Taxonomy" id="212667"/>
    <lineage>
        <taxon>Bacteria</taxon>
        <taxon>Pseudomonadati</taxon>
        <taxon>Pseudomonadota</taxon>
        <taxon>Gammaproteobacteria</taxon>
        <taxon>Vibrionales</taxon>
        <taxon>Vibrionaceae</taxon>
        <taxon>Vibrio</taxon>
    </lineage>
</organism>
<evidence type="ECO:0000313" key="1">
    <source>
        <dbReference type="EMBL" id="KAB0291639.1"/>
    </source>
</evidence>
<sequence>METKTTTNIPIATLYSPRGRQRLRIFEQKNLTMVAHAAQGDGFVIASHDNRNNSPLKDWGTKVKIVDFKSSDDKYSKSMWKVSHWLEFSTLEEMTRAFESRL</sequence>
<reference evidence="1 2" key="1">
    <citation type="submission" date="2019-09" db="EMBL/GenBank/DDBJ databases">
        <title>Whole genome sequence of Vibrio fortis.</title>
        <authorList>
            <person name="Das S.K."/>
        </authorList>
    </citation>
    <scope>NUCLEOTIDE SEQUENCE [LARGE SCALE GENOMIC DNA]</scope>
    <source>
        <strain evidence="1 2">AN60</strain>
    </source>
</reference>
<accession>A0A5N3RAW6</accession>
<dbReference type="InterPro" id="IPR046336">
    <property type="entry name" value="Lon_prtase_N_sf"/>
</dbReference>
<name>A0A5N3RAW6_9VIBR</name>
<comment type="caution">
    <text evidence="1">The sequence shown here is derived from an EMBL/GenBank/DDBJ whole genome shotgun (WGS) entry which is preliminary data.</text>
</comment>
<proteinExistence type="predicted"/>
<dbReference type="SUPFAM" id="SSF88697">
    <property type="entry name" value="PUA domain-like"/>
    <property type="match status" value="1"/>
</dbReference>
<dbReference type="AlphaFoldDB" id="A0A5N3RAW6"/>
<evidence type="ECO:0000313" key="2">
    <source>
        <dbReference type="Proteomes" id="UP000326789"/>
    </source>
</evidence>